<comment type="caution">
    <text evidence="9">The sequence shown here is derived from an EMBL/GenBank/DDBJ whole genome shotgun (WGS) entry which is preliminary data.</text>
</comment>
<dbReference type="EMBL" id="NTMR01000029">
    <property type="protein sequence ID" value="PBK02782.1"/>
    <property type="molecule type" value="Genomic_DNA"/>
</dbReference>
<dbReference type="AlphaFoldDB" id="A0A2A3MDE3"/>
<dbReference type="InterPro" id="IPR036789">
    <property type="entry name" value="Ribosomal_uL6-like_a/b-dom_sf"/>
</dbReference>
<keyword evidence="3 6" id="KW-0694">RNA-binding</keyword>
<dbReference type="RefSeq" id="WP_096006252.1">
    <property type="nucleotide sequence ID" value="NZ_LMAZ01000011.1"/>
</dbReference>
<dbReference type="InterPro" id="IPR019906">
    <property type="entry name" value="Ribosomal_uL6_bac-type"/>
</dbReference>
<dbReference type="Proteomes" id="UP000242313">
    <property type="component" value="Unassembled WGS sequence"/>
</dbReference>
<organism evidence="9 10">
    <name type="scientific">Pseudomonas abyssi</name>
    <dbReference type="NCBI Taxonomy" id="170540"/>
    <lineage>
        <taxon>Bacteria</taxon>
        <taxon>Pseudomonadati</taxon>
        <taxon>Pseudomonadota</taxon>
        <taxon>Gammaproteobacteria</taxon>
        <taxon>Pseudomonadales</taxon>
        <taxon>Pseudomonadaceae</taxon>
        <taxon>Pseudomonas</taxon>
    </lineage>
</organism>
<dbReference type="GO" id="GO:0022625">
    <property type="term" value="C:cytosolic large ribosomal subunit"/>
    <property type="evidence" value="ECO:0007669"/>
    <property type="project" value="UniProtKB-UniRule"/>
</dbReference>
<evidence type="ECO:0000256" key="7">
    <source>
        <dbReference type="RuleBase" id="RU003869"/>
    </source>
</evidence>
<keyword evidence="10" id="KW-1185">Reference proteome</keyword>
<sequence length="176" mass="19077">MSRVAKNPVKLPQGVEIKLDGQALSVKGAKGTLELSLHPTVEVVQEDGELRFAARAGSPNMAMAGTTRALVNNMVIGVSQGFERKLQLVGVGYKAQAKGQVLNLALGYSHPIDYQLPEGVSAETPSQTDIIIKGIDKQLVGQVAAEIRDFRRPEPYKGKGVRYADEVVRRKEAKKK</sequence>
<dbReference type="InterPro" id="IPR000702">
    <property type="entry name" value="Ribosomal_uL6-like"/>
</dbReference>
<evidence type="ECO:0000256" key="4">
    <source>
        <dbReference type="ARBA" id="ARBA00022980"/>
    </source>
</evidence>
<evidence type="ECO:0000313" key="9">
    <source>
        <dbReference type="EMBL" id="PBK02782.1"/>
    </source>
</evidence>
<reference evidence="9 10" key="1">
    <citation type="submission" date="2017-09" db="EMBL/GenBank/DDBJ databases">
        <title>Pseudomonas abyssi sp. nov. isolated from Abyssopelagic Water.</title>
        <authorList>
            <person name="Wei Y."/>
        </authorList>
    </citation>
    <scope>NUCLEOTIDE SEQUENCE [LARGE SCALE GENOMIC DNA]</scope>
    <source>
        <strain evidence="9 10">MT5</strain>
    </source>
</reference>
<accession>A0A2A3MDE3</accession>
<evidence type="ECO:0000256" key="3">
    <source>
        <dbReference type="ARBA" id="ARBA00022884"/>
    </source>
</evidence>
<dbReference type="InterPro" id="IPR020040">
    <property type="entry name" value="Ribosomal_uL6_a/b-dom"/>
</dbReference>
<evidence type="ECO:0000256" key="2">
    <source>
        <dbReference type="ARBA" id="ARBA00022730"/>
    </source>
</evidence>
<dbReference type="PANTHER" id="PTHR11655">
    <property type="entry name" value="60S/50S RIBOSOMAL PROTEIN L6/L9"/>
    <property type="match status" value="1"/>
</dbReference>
<evidence type="ECO:0000256" key="6">
    <source>
        <dbReference type="HAMAP-Rule" id="MF_01365"/>
    </source>
</evidence>
<comment type="function">
    <text evidence="6 8">This protein binds to the 23S rRNA, and is important in its secondary structure. It is located near the subunit interface in the base of the L7/L12 stalk, and near the tRNA binding site of the peptidyltransferase center.</text>
</comment>
<dbReference type="PROSITE" id="PS00525">
    <property type="entry name" value="RIBOSOMAL_L6_1"/>
    <property type="match status" value="1"/>
</dbReference>
<comment type="subunit">
    <text evidence="6">Part of the 50S ribosomal subunit.</text>
</comment>
<accession>A0A395QYR5</accession>
<dbReference type="PRINTS" id="PR00059">
    <property type="entry name" value="RIBOSOMALL6"/>
</dbReference>
<dbReference type="FunFam" id="3.90.930.12:FF:000001">
    <property type="entry name" value="50S ribosomal protein L6"/>
    <property type="match status" value="1"/>
</dbReference>
<dbReference type="InterPro" id="IPR002358">
    <property type="entry name" value="Ribosomal_uL6_CS"/>
</dbReference>
<dbReference type="GO" id="GO:0003735">
    <property type="term" value="F:structural constituent of ribosome"/>
    <property type="evidence" value="ECO:0007669"/>
    <property type="project" value="UniProtKB-UniRule"/>
</dbReference>
<evidence type="ECO:0000313" key="10">
    <source>
        <dbReference type="Proteomes" id="UP000242313"/>
    </source>
</evidence>
<dbReference type="SUPFAM" id="SSF56053">
    <property type="entry name" value="Ribosomal protein L6"/>
    <property type="match status" value="2"/>
</dbReference>
<dbReference type="PIRSF" id="PIRSF002162">
    <property type="entry name" value="Ribosomal_L6"/>
    <property type="match status" value="1"/>
</dbReference>
<dbReference type="Pfam" id="PF00347">
    <property type="entry name" value="Ribosomal_L6"/>
    <property type="match status" value="2"/>
</dbReference>
<dbReference type="NCBIfam" id="TIGR03654">
    <property type="entry name" value="L6_bact"/>
    <property type="match status" value="1"/>
</dbReference>
<dbReference type="GO" id="GO:0002181">
    <property type="term" value="P:cytoplasmic translation"/>
    <property type="evidence" value="ECO:0007669"/>
    <property type="project" value="TreeGrafter"/>
</dbReference>
<dbReference type="PANTHER" id="PTHR11655:SF14">
    <property type="entry name" value="LARGE RIBOSOMAL SUBUNIT PROTEIN UL6M"/>
    <property type="match status" value="1"/>
</dbReference>
<comment type="similarity">
    <text evidence="1 6 7">Belongs to the universal ribosomal protein uL6 family.</text>
</comment>
<protein>
    <recommendedName>
        <fullName evidence="6">Large ribosomal subunit protein uL6</fullName>
    </recommendedName>
</protein>
<gene>
    <name evidence="6" type="primary">rplF</name>
    <name evidence="9" type="ORF">CNQ84_18315</name>
</gene>
<keyword evidence="4 6" id="KW-0689">Ribosomal protein</keyword>
<keyword evidence="2 6" id="KW-0699">rRNA-binding</keyword>
<evidence type="ECO:0000256" key="8">
    <source>
        <dbReference type="RuleBase" id="RU003870"/>
    </source>
</evidence>
<dbReference type="HAMAP" id="MF_01365_B">
    <property type="entry name" value="Ribosomal_uL6_B"/>
    <property type="match status" value="1"/>
</dbReference>
<keyword evidence="5 6" id="KW-0687">Ribonucleoprotein</keyword>
<name>A0A2A3MDE3_9PSED</name>
<dbReference type="Gene3D" id="3.90.930.12">
    <property type="entry name" value="Ribosomal protein L6, alpha-beta domain"/>
    <property type="match status" value="2"/>
</dbReference>
<evidence type="ECO:0000256" key="1">
    <source>
        <dbReference type="ARBA" id="ARBA00009356"/>
    </source>
</evidence>
<dbReference type="GO" id="GO:0019843">
    <property type="term" value="F:rRNA binding"/>
    <property type="evidence" value="ECO:0007669"/>
    <property type="project" value="UniProtKB-UniRule"/>
</dbReference>
<dbReference type="FunFam" id="3.90.930.12:FF:000002">
    <property type="entry name" value="50S ribosomal protein L6"/>
    <property type="match status" value="1"/>
</dbReference>
<evidence type="ECO:0000256" key="5">
    <source>
        <dbReference type="ARBA" id="ARBA00023274"/>
    </source>
</evidence>
<proteinExistence type="inferred from homology"/>